<dbReference type="EMBL" id="JAAYVO010000017">
    <property type="protein sequence ID" value="NLH34674.1"/>
    <property type="molecule type" value="Genomic_DNA"/>
</dbReference>
<name>A0A847J3D2_9LACT</name>
<protein>
    <submittedName>
        <fullName evidence="2">Competence protein ComGF</fullName>
    </submittedName>
</protein>
<reference evidence="2 3" key="1">
    <citation type="journal article" date="2020" name="Biotechnol. Biofuels">
        <title>New insights from the biogas microbiome by comprehensive genome-resolved metagenomics of nearly 1600 species originating from multiple anaerobic digesters.</title>
        <authorList>
            <person name="Campanaro S."/>
            <person name="Treu L."/>
            <person name="Rodriguez-R L.M."/>
            <person name="Kovalovszki A."/>
            <person name="Ziels R.M."/>
            <person name="Maus I."/>
            <person name="Zhu X."/>
            <person name="Kougias P.G."/>
            <person name="Basile A."/>
            <person name="Luo G."/>
            <person name="Schluter A."/>
            <person name="Konstantinidis K.T."/>
            <person name="Angelidaki I."/>
        </authorList>
    </citation>
    <scope>NUCLEOTIDE SEQUENCE [LARGE SCALE GENOMIC DNA]</scope>
    <source>
        <strain evidence="2">AS27yjCOA_61</strain>
    </source>
</reference>
<sequence length="155" mass="17861">MLGRRYCVLKFCKKRLRAFTLLECLVALLSISLSMLVIQGMTVLVTQEFKAIRQSDDKNWQNFSNLLRRELENAELDKVTKYFLYVQTPNGSRRFGMKTGSDDFRKTNEQGQGYQPMIYGVSSAEFSNDGNVVTIHITFSKGGERRFIYAFSNVK</sequence>
<keyword evidence="1" id="KW-0812">Transmembrane</keyword>
<evidence type="ECO:0000313" key="3">
    <source>
        <dbReference type="Proteomes" id="UP000559962"/>
    </source>
</evidence>
<accession>A0A847J3D2</accession>
<dbReference type="NCBIfam" id="NF041002">
    <property type="entry name" value="pilin_ComGF"/>
    <property type="match status" value="1"/>
</dbReference>
<feature type="transmembrane region" description="Helical" evidence="1">
    <location>
        <begin position="21"/>
        <end position="45"/>
    </location>
</feature>
<dbReference type="Proteomes" id="UP000559962">
    <property type="component" value="Unassembled WGS sequence"/>
</dbReference>
<evidence type="ECO:0000313" key="2">
    <source>
        <dbReference type="EMBL" id="NLH34674.1"/>
    </source>
</evidence>
<dbReference type="Pfam" id="PF15980">
    <property type="entry name" value="ComGF"/>
    <property type="match status" value="1"/>
</dbReference>
<dbReference type="InterPro" id="IPR016977">
    <property type="entry name" value="ComGF"/>
</dbReference>
<evidence type="ECO:0000256" key="1">
    <source>
        <dbReference type="SAM" id="Phobius"/>
    </source>
</evidence>
<keyword evidence="1" id="KW-0472">Membrane</keyword>
<dbReference type="AlphaFoldDB" id="A0A847J3D2"/>
<organism evidence="2 3">
    <name type="scientific">Pseudolactococcus chungangensis</name>
    <dbReference type="NCBI Taxonomy" id="451457"/>
    <lineage>
        <taxon>Bacteria</taxon>
        <taxon>Bacillati</taxon>
        <taxon>Bacillota</taxon>
        <taxon>Bacilli</taxon>
        <taxon>Lactobacillales</taxon>
        <taxon>Streptococcaceae</taxon>
        <taxon>Pseudolactococcus</taxon>
    </lineage>
</organism>
<proteinExistence type="predicted"/>
<gene>
    <name evidence="2" type="ORF">GX453_01385</name>
</gene>
<dbReference type="PIRSF" id="PIRSF031611">
    <property type="entry name" value="Competence_ComGF"/>
    <property type="match status" value="1"/>
</dbReference>
<keyword evidence="1" id="KW-1133">Transmembrane helix</keyword>
<comment type="caution">
    <text evidence="2">The sequence shown here is derived from an EMBL/GenBank/DDBJ whole genome shotgun (WGS) entry which is preliminary data.</text>
</comment>